<keyword evidence="1" id="KW-0808">Transferase</keyword>
<dbReference type="SUPFAM" id="SSF53474">
    <property type="entry name" value="alpha/beta-Hydrolases"/>
    <property type="match status" value="1"/>
</dbReference>
<dbReference type="GO" id="GO:0006629">
    <property type="term" value="P:lipid metabolic process"/>
    <property type="evidence" value="ECO:0007669"/>
    <property type="project" value="InterPro"/>
</dbReference>
<keyword evidence="1" id="KW-0012">Acyltransferase</keyword>
<organism evidence="1 2">
    <name type="scientific">Chrysochromulina tobinii</name>
    <dbReference type="NCBI Taxonomy" id="1460289"/>
    <lineage>
        <taxon>Eukaryota</taxon>
        <taxon>Haptista</taxon>
        <taxon>Haptophyta</taxon>
        <taxon>Prymnesiophyceae</taxon>
        <taxon>Prymnesiales</taxon>
        <taxon>Chrysochromulinaceae</taxon>
        <taxon>Chrysochromulina</taxon>
    </lineage>
</organism>
<keyword evidence="2" id="KW-1185">Reference proteome</keyword>
<dbReference type="Pfam" id="PF02450">
    <property type="entry name" value="LCAT"/>
    <property type="match status" value="1"/>
</dbReference>
<dbReference type="PANTHER" id="PTHR11440">
    <property type="entry name" value="LECITHIN-CHOLESTEROL ACYLTRANSFERASE-RELATED"/>
    <property type="match status" value="1"/>
</dbReference>
<dbReference type="InterPro" id="IPR029058">
    <property type="entry name" value="AB_hydrolase_fold"/>
</dbReference>
<reference evidence="2" key="1">
    <citation type="journal article" date="2015" name="PLoS Genet.">
        <title>Genome Sequence and Transcriptome Analyses of Chrysochromulina tobin: Metabolic Tools for Enhanced Algal Fitness in the Prominent Order Prymnesiales (Haptophyceae).</title>
        <authorList>
            <person name="Hovde B.T."/>
            <person name="Deodato C.R."/>
            <person name="Hunsperger H.M."/>
            <person name="Ryken S.A."/>
            <person name="Yost W."/>
            <person name="Jha R.K."/>
            <person name="Patterson J."/>
            <person name="Monnat R.J. Jr."/>
            <person name="Barlow S.B."/>
            <person name="Starkenburg S.R."/>
            <person name="Cattolico R.A."/>
        </authorList>
    </citation>
    <scope>NUCLEOTIDE SEQUENCE</scope>
    <source>
        <strain evidence="2">CCMP291</strain>
    </source>
</reference>
<comment type="caution">
    <text evidence="1">The sequence shown here is derived from an EMBL/GenBank/DDBJ whole genome shotgun (WGS) entry which is preliminary data.</text>
</comment>
<dbReference type="Gene3D" id="3.40.50.1820">
    <property type="entry name" value="alpha/beta hydrolase"/>
    <property type="match status" value="1"/>
</dbReference>
<dbReference type="GO" id="GO:0008374">
    <property type="term" value="F:O-acyltransferase activity"/>
    <property type="evidence" value="ECO:0007669"/>
    <property type="project" value="InterPro"/>
</dbReference>
<dbReference type="InterPro" id="IPR003386">
    <property type="entry name" value="LACT/PDAT_acylTrfase"/>
</dbReference>
<dbReference type="OrthoDB" id="190846at2759"/>
<dbReference type="AlphaFoldDB" id="A0A0M0LQF6"/>
<gene>
    <name evidence="1" type="ORF">Ctob_012708</name>
</gene>
<evidence type="ECO:0000313" key="2">
    <source>
        <dbReference type="Proteomes" id="UP000037460"/>
    </source>
</evidence>
<dbReference type="EMBL" id="JWZX01000301">
    <property type="protein sequence ID" value="KOO53279.1"/>
    <property type="molecule type" value="Genomic_DNA"/>
</dbReference>
<protein>
    <submittedName>
        <fullName evidence="1">Lecithin:cholesterol acyltransferase</fullName>
    </submittedName>
</protein>
<evidence type="ECO:0000313" key="1">
    <source>
        <dbReference type="EMBL" id="KOO53279.1"/>
    </source>
</evidence>
<sequence>MGPLSASLYFDWVASLDPKAPRPGHRIEPDFTNFGIKGVACLLKVGRECVSTAKVYWDMIGQLERAGFRAGTNLFGVPFDWRLPPTENKLCADLARTLHLATNDTAHRKAIVVGHSLGNLQILYCIQKVFGPETTSLMRALVAIAPPFAGSPQVARVLLSGAEMVSRMIITDAGEGSSDCTSACTSDCTSDCTSVAKDELPNHSERAERYSPTDAKSEMVAAYDASLELLDIWRAPPIPVVCYMGSGKPTQTSFLYTEPWPKNMNEEPCVTQYEDGDGTVPLRSAGEELLFDEL</sequence>
<name>A0A0M0LQF6_9EUKA</name>
<dbReference type="Proteomes" id="UP000037460">
    <property type="component" value="Unassembled WGS sequence"/>
</dbReference>
<proteinExistence type="predicted"/>
<accession>A0A0M0LQF6</accession>